<evidence type="ECO:0000313" key="6">
    <source>
        <dbReference type="VGNC" id="VGNC:28092"/>
    </source>
</evidence>
<evidence type="ECO:0000256" key="1">
    <source>
        <dbReference type="PROSITE-ProRule" id="PRU00076"/>
    </source>
</evidence>
<dbReference type="VGNC" id="VGNC:28092">
    <property type="gene designation" value="DLK1"/>
</dbReference>
<reference evidence="4" key="2">
    <citation type="submission" date="2025-08" db="UniProtKB">
        <authorList>
            <consortium name="Ensembl"/>
        </authorList>
    </citation>
    <scope>IDENTIFICATION</scope>
    <source>
        <strain evidence="4">Hereford</strain>
    </source>
</reference>
<dbReference type="SMART" id="SM00181">
    <property type="entry name" value="EGF"/>
    <property type="match status" value="2"/>
</dbReference>
<dbReference type="FunFam" id="2.10.25.10:FF:000624">
    <property type="entry name" value="protein delta homolog 1 isoform X1"/>
    <property type="match status" value="1"/>
</dbReference>
<feature type="chain" id="PRO_5042163115" evidence="2">
    <location>
        <begin position="24"/>
        <end position="128"/>
    </location>
</feature>
<reference evidence="4" key="3">
    <citation type="submission" date="2025-09" db="UniProtKB">
        <authorList>
            <consortium name="Ensembl"/>
        </authorList>
    </citation>
    <scope>IDENTIFICATION</scope>
    <source>
        <strain evidence="4">Hereford</strain>
    </source>
</reference>
<dbReference type="GO" id="GO:0016020">
    <property type="term" value="C:membrane"/>
    <property type="evidence" value="ECO:0000318"/>
    <property type="project" value="GO_Central"/>
</dbReference>
<feature type="signal peptide" evidence="2">
    <location>
        <begin position="1"/>
        <end position="23"/>
    </location>
</feature>
<accession>A0A3Q1LYR1</accession>
<protein>
    <submittedName>
        <fullName evidence="4">Delta like non-canonical Notch ligand 1</fullName>
    </submittedName>
</protein>
<feature type="disulfide bond" evidence="1">
    <location>
        <begin position="45"/>
        <end position="54"/>
    </location>
</feature>
<reference evidence="4" key="1">
    <citation type="submission" date="2018-03" db="EMBL/GenBank/DDBJ databases">
        <title>ARS-UCD1.2.</title>
        <authorList>
            <person name="Rosen B.D."/>
            <person name="Bickhart D.M."/>
            <person name="Koren S."/>
            <person name="Schnabel R.D."/>
            <person name="Hall R."/>
            <person name="Zimin A."/>
            <person name="Dreischer C."/>
            <person name="Schultheiss S."/>
            <person name="Schroeder S.G."/>
            <person name="Elsik C.G."/>
            <person name="Couldrey C."/>
            <person name="Liu G.E."/>
            <person name="Van Tassell C.P."/>
            <person name="Phillippy A.M."/>
            <person name="Smith T.P.L."/>
            <person name="Medrano J.F."/>
        </authorList>
    </citation>
    <scope>NUCLEOTIDE SEQUENCE [LARGE SCALE GENOMIC DNA]</scope>
    <source>
        <strain evidence="4">Hereford</strain>
    </source>
</reference>
<dbReference type="FunCoup" id="A0A3Q1LYR1">
    <property type="interactions" value="61"/>
</dbReference>
<evidence type="ECO:0000313" key="5">
    <source>
        <dbReference type="Proteomes" id="UP000009136"/>
    </source>
</evidence>
<feature type="domain" description="EGF-like" evidence="3">
    <location>
        <begin position="22"/>
        <end position="55"/>
    </location>
</feature>
<dbReference type="Gene3D" id="2.10.25.10">
    <property type="entry name" value="Laminin"/>
    <property type="match status" value="1"/>
</dbReference>
<dbReference type="VEuPathDB" id="HostDB:ENSBTAG00000037899"/>
<keyword evidence="2" id="KW-0732">Signal</keyword>
<dbReference type="Pfam" id="PF23106">
    <property type="entry name" value="EGF_Teneurin"/>
    <property type="match status" value="1"/>
</dbReference>
<organism evidence="4 5">
    <name type="scientific">Bos taurus</name>
    <name type="common">Bovine</name>
    <dbReference type="NCBI Taxonomy" id="9913"/>
    <lineage>
        <taxon>Eukaryota</taxon>
        <taxon>Metazoa</taxon>
        <taxon>Chordata</taxon>
        <taxon>Craniata</taxon>
        <taxon>Vertebrata</taxon>
        <taxon>Euteleostomi</taxon>
        <taxon>Mammalia</taxon>
        <taxon>Eutheria</taxon>
        <taxon>Laurasiatheria</taxon>
        <taxon>Artiodactyla</taxon>
        <taxon>Ruminantia</taxon>
        <taxon>Pecora</taxon>
        <taxon>Bovidae</taxon>
        <taxon>Bovinae</taxon>
        <taxon>Bos</taxon>
    </lineage>
</organism>
<dbReference type="InterPro" id="IPR000742">
    <property type="entry name" value="EGF"/>
</dbReference>
<dbReference type="InParanoid" id="A0A3Q1LYR1"/>
<dbReference type="Pfam" id="PF21700">
    <property type="entry name" value="EGF_DL_JAG"/>
    <property type="match status" value="1"/>
</dbReference>
<keyword evidence="1" id="KW-1015">Disulfide bond</keyword>
<dbReference type="GeneTree" id="ENSGT00940000154225"/>
<dbReference type="Proteomes" id="UP000009136">
    <property type="component" value="Chromosome 21"/>
</dbReference>
<keyword evidence="1" id="KW-0245">EGF-like domain</keyword>
<dbReference type="GO" id="GO:0045746">
    <property type="term" value="P:negative regulation of Notch signaling pathway"/>
    <property type="evidence" value="ECO:0000318"/>
    <property type="project" value="GO_Central"/>
</dbReference>
<sequence>MAATAALLPALLLLLAFGRSAHGAECFPACHPENGFCDDDSVCRCQPGWQGPLCDQCVTFPGCVNGLCVEPWQCICKDGWDGHLCDLGGRLPLPSLPPATSSPPSAVAAPPLPLPAHPAVWMVMICLS</sequence>
<dbReference type="STRING" id="9913.ENSBTAP00000065916"/>
<dbReference type="AlphaFoldDB" id="A0A3Q1LYR1"/>
<proteinExistence type="predicted"/>
<dbReference type="OrthoDB" id="6130531at2759"/>
<gene>
    <name evidence="4 6" type="primary">DLK1</name>
</gene>
<keyword evidence="5" id="KW-1185">Reference proteome</keyword>
<evidence type="ECO:0000313" key="4">
    <source>
        <dbReference type="Ensembl" id="ENSBTAP00000065916.2"/>
    </source>
</evidence>
<comment type="caution">
    <text evidence="1">Lacks conserved residue(s) required for the propagation of feature annotation.</text>
</comment>
<name>A0A3Q1LYR1_BOVIN</name>
<evidence type="ECO:0000259" key="3">
    <source>
        <dbReference type="PROSITE" id="PS50026"/>
    </source>
</evidence>
<dbReference type="Bgee" id="ENSBTAG00000037899">
    <property type="expression patterns" value="Expressed in placenta and 70 other cell types or tissues"/>
</dbReference>
<dbReference type="Ensembl" id="ENSBTAT00000081077.3">
    <property type="protein sequence ID" value="ENSBTAP00000065916.2"/>
    <property type="gene ID" value="ENSBTAG00000037899.5"/>
</dbReference>
<dbReference type="PROSITE" id="PS01186">
    <property type="entry name" value="EGF_2"/>
    <property type="match status" value="1"/>
</dbReference>
<dbReference type="PROSITE" id="PS00022">
    <property type="entry name" value="EGF_1"/>
    <property type="match status" value="2"/>
</dbReference>
<evidence type="ECO:0000256" key="2">
    <source>
        <dbReference type="SAM" id="SignalP"/>
    </source>
</evidence>
<dbReference type="PROSITE" id="PS50026">
    <property type="entry name" value="EGF_3"/>
    <property type="match status" value="1"/>
</dbReference>